<dbReference type="EMBL" id="ANIE01000009">
    <property type="protein sequence ID" value="KEF29984.1"/>
    <property type="molecule type" value="Genomic_DNA"/>
</dbReference>
<reference evidence="2 3" key="1">
    <citation type="submission" date="2012-12" db="EMBL/GenBank/DDBJ databases">
        <title>Genome assembly of Marinobacter sp. AK21.</title>
        <authorList>
            <person name="Khatri I."/>
            <person name="Kumar R."/>
            <person name="Vaidya B."/>
            <person name="Subramanian S."/>
            <person name="Pinnaka A."/>
        </authorList>
    </citation>
    <scope>NUCLEOTIDE SEQUENCE [LARGE SCALE GENOMIC DNA]</scope>
    <source>
        <strain evidence="2 3">AK21</strain>
    </source>
</reference>
<dbReference type="AlphaFoldDB" id="A0A072MX43"/>
<keyword evidence="3" id="KW-1185">Reference proteome</keyword>
<dbReference type="Proteomes" id="UP000035057">
    <property type="component" value="Unassembled WGS sequence"/>
</dbReference>
<sequence length="78" mass="8846">MCKVRNVKNSVDESQSEGDQSVDAAQGQPVNDLLEEKIQLCPSGVCFYREFLRLKRAGRYRPAPLMKQLHQPSQLSII</sequence>
<dbReference type="PATRIC" id="fig|1137280.3.peg.2976"/>
<comment type="caution">
    <text evidence="2">The sequence shown here is derived from an EMBL/GenBank/DDBJ whole genome shotgun (WGS) entry which is preliminary data.</text>
</comment>
<evidence type="ECO:0000313" key="3">
    <source>
        <dbReference type="Proteomes" id="UP000035057"/>
    </source>
</evidence>
<evidence type="ECO:0000256" key="1">
    <source>
        <dbReference type="SAM" id="MobiDB-lite"/>
    </source>
</evidence>
<accession>A0A072MX43</accession>
<feature type="compositionally biased region" description="Polar residues" evidence="1">
    <location>
        <begin position="7"/>
        <end position="19"/>
    </location>
</feature>
<dbReference type="STRING" id="1137280.D777_03160"/>
<name>A0A072MX43_9GAMM</name>
<protein>
    <submittedName>
        <fullName evidence="2">Uncharacterized protein</fullName>
    </submittedName>
</protein>
<evidence type="ECO:0000313" key="2">
    <source>
        <dbReference type="EMBL" id="KEF29984.1"/>
    </source>
</evidence>
<gene>
    <name evidence="2" type="ORF">D777_03160</name>
</gene>
<proteinExistence type="predicted"/>
<feature type="region of interest" description="Disordered" evidence="1">
    <location>
        <begin position="1"/>
        <end position="28"/>
    </location>
</feature>
<organism evidence="2 3">
    <name type="scientific">Marinobacter nitratireducens</name>
    <dbReference type="NCBI Taxonomy" id="1137280"/>
    <lineage>
        <taxon>Bacteria</taxon>
        <taxon>Pseudomonadati</taxon>
        <taxon>Pseudomonadota</taxon>
        <taxon>Gammaproteobacteria</taxon>
        <taxon>Pseudomonadales</taxon>
        <taxon>Marinobacteraceae</taxon>
        <taxon>Marinobacter</taxon>
    </lineage>
</organism>